<keyword evidence="1 4" id="KW-0349">Heme</keyword>
<dbReference type="GO" id="GO:0009055">
    <property type="term" value="F:electron transfer activity"/>
    <property type="evidence" value="ECO:0007669"/>
    <property type="project" value="InterPro"/>
</dbReference>
<dbReference type="InterPro" id="IPR036909">
    <property type="entry name" value="Cyt_c-like_dom_sf"/>
</dbReference>
<name>A0A5B9M9D9_9BACT</name>
<dbReference type="Pfam" id="PF07587">
    <property type="entry name" value="PSD1"/>
    <property type="match status" value="1"/>
</dbReference>
<feature type="signal peptide" evidence="5">
    <location>
        <begin position="1"/>
        <end position="21"/>
    </location>
</feature>
<keyword evidence="8" id="KW-1185">Reference proteome</keyword>
<dbReference type="PROSITE" id="PS51007">
    <property type="entry name" value="CYTC"/>
    <property type="match status" value="1"/>
</dbReference>
<feature type="domain" description="Cytochrome c" evidence="6">
    <location>
        <begin position="17"/>
        <end position="111"/>
    </location>
</feature>
<dbReference type="Proteomes" id="UP000321353">
    <property type="component" value="Chromosome"/>
</dbReference>
<evidence type="ECO:0000256" key="1">
    <source>
        <dbReference type="ARBA" id="ARBA00022617"/>
    </source>
</evidence>
<dbReference type="AlphaFoldDB" id="A0A5B9M9D9"/>
<evidence type="ECO:0000313" key="7">
    <source>
        <dbReference type="EMBL" id="QEF96215.1"/>
    </source>
</evidence>
<evidence type="ECO:0000313" key="8">
    <source>
        <dbReference type="Proteomes" id="UP000321353"/>
    </source>
</evidence>
<dbReference type="SUPFAM" id="SSF46626">
    <property type="entry name" value="Cytochrome c"/>
    <property type="match status" value="1"/>
</dbReference>
<organism evidence="7 8">
    <name type="scientific">Stieleria maiorica</name>
    <dbReference type="NCBI Taxonomy" id="2795974"/>
    <lineage>
        <taxon>Bacteria</taxon>
        <taxon>Pseudomonadati</taxon>
        <taxon>Planctomycetota</taxon>
        <taxon>Planctomycetia</taxon>
        <taxon>Pirellulales</taxon>
        <taxon>Pirellulaceae</taxon>
        <taxon>Stieleria</taxon>
    </lineage>
</organism>
<dbReference type="InterPro" id="IPR011444">
    <property type="entry name" value="DUF1549"/>
</dbReference>
<dbReference type="KEGG" id="smam:Mal15_02420"/>
<evidence type="ECO:0000256" key="4">
    <source>
        <dbReference type="PROSITE-ProRule" id="PRU00433"/>
    </source>
</evidence>
<evidence type="ECO:0000256" key="2">
    <source>
        <dbReference type="ARBA" id="ARBA00022723"/>
    </source>
</evidence>
<feature type="chain" id="PRO_5023118741" description="Cytochrome c domain-containing protein" evidence="5">
    <location>
        <begin position="22"/>
        <end position="998"/>
    </location>
</feature>
<dbReference type="InterPro" id="IPR022655">
    <property type="entry name" value="DUF1553"/>
</dbReference>
<dbReference type="PANTHER" id="PTHR35889:SF3">
    <property type="entry name" value="F-BOX DOMAIN-CONTAINING PROTEIN"/>
    <property type="match status" value="1"/>
</dbReference>
<dbReference type="GO" id="GO:0020037">
    <property type="term" value="F:heme binding"/>
    <property type="evidence" value="ECO:0007669"/>
    <property type="project" value="InterPro"/>
</dbReference>
<sequence precursor="true">MRLKLILVTCLCALAAGPASRADELFTDSVAPVLAGRCLSCHNDEKSGGGLSLVDPRRLIEQGYVEVSDAPSSHLVELISPDDGRAEMPKDSDPLRPDQIAAIAQWIESGANIPTGFRIEPASVADRDWWSLRPIASAPQGDLHSIVDRLIDAKLAEHALTPLPAADPISLIRRVSYDLSGLPPTPEQIDAFVRQHEIDPDIAWRQLVDRLLAAPEFGEKWGQHWLDIARYAETHGYDKDQPRDNAWPYRDYVIQSLNVDKPFGQFAREQIAGDVLADDKSEGIVATGFLAAGPWDLIAHVEVGEEKLDGRIAKHLDRDEMATAVFNVFQSTTIQCAQCHNHKFDPIESTDYYRVHAVFAGIDRADRVYAGLSADQQRQQLDLQQERDMITRRRDQAKQAFEQTVAERAAAIDPELKALDEKANRFPPPPQHGFHSQIASRCDEVKWVEVDLGMPKPIDRVELIACYDDYNNIGAGFGFPVRFKVDVTGEAELTDRNATTVFDATSEDFANPESSPLGIQFDRQAIRIIRVTATKLAERRNDYILALGELRAIHADDGVNVAIGGNVNASDHIPPNARWSPRFLVDDTYHRSGLDDSETQRWKELRERRSAIVAAASTPEHERQMKQRTERLAAIDQQLKRIPAGQLVYAAATDFSKRGKFLPTKGTARPIHFLHRGDLKAPGARMLPGAPELWPGAPSRFASEPDFDEAEARAALARTVTRQDNPLIWRSIANRIWQWTFGKPLVGTPNDFGRMGMRPTHPELLDLLAARLRDDPGQSIKSIVRELVATAAYRRASFAADRSDVTQQNQTIDASNDWLWRFNRRRLTAEEFRDTVLAVSGTLRTDDRGGPSFKDFVIERPQHSPHYEYDLHDPNDPASHRRTIYRFVVRSQPQPMLTTLDCADPSISTARRDESTTSLQALAQWNNRLVEAMSQRFAARVAAETTTDAQAIRLACRLAWGRDANAAEREPLTNLLAEHGRETLCRVVFNASAMMYLD</sequence>
<keyword evidence="5" id="KW-0732">Signal</keyword>
<dbReference type="GO" id="GO:0046872">
    <property type="term" value="F:metal ion binding"/>
    <property type="evidence" value="ECO:0007669"/>
    <property type="project" value="UniProtKB-KW"/>
</dbReference>
<dbReference type="RefSeq" id="WP_167546560.1">
    <property type="nucleotide sequence ID" value="NZ_CP036264.1"/>
</dbReference>
<dbReference type="InterPro" id="IPR011429">
    <property type="entry name" value="Cyt_c_Planctomycete-type"/>
</dbReference>
<dbReference type="PANTHER" id="PTHR35889">
    <property type="entry name" value="CYCLOINULO-OLIGOSACCHARIDE FRUCTANOTRANSFERASE-RELATED"/>
    <property type="match status" value="1"/>
</dbReference>
<dbReference type="InterPro" id="IPR009056">
    <property type="entry name" value="Cyt_c-like_dom"/>
</dbReference>
<reference evidence="7 8" key="1">
    <citation type="submission" date="2019-02" db="EMBL/GenBank/DDBJ databases">
        <title>Planctomycetal bacteria perform biofilm scaping via a novel small molecule.</title>
        <authorList>
            <person name="Jeske O."/>
            <person name="Boedeker C."/>
            <person name="Wiegand S."/>
            <person name="Breitling P."/>
            <person name="Kallscheuer N."/>
            <person name="Jogler M."/>
            <person name="Rohde M."/>
            <person name="Petersen J."/>
            <person name="Medema M.H."/>
            <person name="Surup F."/>
            <person name="Jogler C."/>
        </authorList>
    </citation>
    <scope>NUCLEOTIDE SEQUENCE [LARGE SCALE GENOMIC DNA]</scope>
    <source>
        <strain evidence="7 8">Mal15</strain>
    </source>
</reference>
<accession>A0A5B9M9D9</accession>
<dbReference type="Pfam" id="PF07635">
    <property type="entry name" value="PSCyt1"/>
    <property type="match status" value="1"/>
</dbReference>
<keyword evidence="3 4" id="KW-0408">Iron</keyword>
<evidence type="ECO:0000256" key="5">
    <source>
        <dbReference type="SAM" id="SignalP"/>
    </source>
</evidence>
<evidence type="ECO:0000256" key="3">
    <source>
        <dbReference type="ARBA" id="ARBA00023004"/>
    </source>
</evidence>
<dbReference type="Pfam" id="PF07583">
    <property type="entry name" value="PSCyt2"/>
    <property type="match status" value="1"/>
</dbReference>
<dbReference type="Gene3D" id="2.60.120.260">
    <property type="entry name" value="Galactose-binding domain-like"/>
    <property type="match status" value="1"/>
</dbReference>
<gene>
    <name evidence="7" type="ORF">Mal15_02420</name>
</gene>
<keyword evidence="2 4" id="KW-0479">Metal-binding</keyword>
<dbReference type="EMBL" id="CP036264">
    <property type="protein sequence ID" value="QEF96215.1"/>
    <property type="molecule type" value="Genomic_DNA"/>
</dbReference>
<proteinExistence type="predicted"/>
<evidence type="ECO:0000259" key="6">
    <source>
        <dbReference type="PROSITE" id="PS51007"/>
    </source>
</evidence>
<protein>
    <recommendedName>
        <fullName evidence="6">Cytochrome c domain-containing protein</fullName>
    </recommendedName>
</protein>